<protein>
    <submittedName>
        <fullName evidence="2">Uncharacterized protein</fullName>
    </submittedName>
</protein>
<sequence length="435" mass="47053">MASHSRAVACPSSFSSLKSNTIDQEQPHLSAACIRSLVKHLSSSSSAARSKAQHLHTMSSATSHDQLQQQQGNEQAPPKPQNKKQARRRMHTSKPYQERLLNMAEARREIVTALRIHRANMRQQSKYHHQEQQQPRLQQPGQVVFQEQSQAFEGVPVAMSYASSFSNNYLCNSPFAHLVDGSPAGNYSSSMLSYGLKPLEEAPAAVGGLDQLACNLPEQPLGLNLSFQGFGGSLENGKNSDDPFGVPLIQSLSCPASSHSAYSSPAMGGHGSLARRATEEYPSSADAQTAFSPVLDGDVCPIGDRERQGMEWSEAAANVAAASAWWTKIFESMGSGGGESAWPPQTTGAEVGIVDDTVAAADLLPEWQWLCDGVGVEEQEVTGPNKPDIMEMHVVNDGEYNCCYEGGHKDNGGDIALPCVDTGDMEGWDDWEWFS</sequence>
<name>A0A5J9VQR7_9POAL</name>
<comment type="caution">
    <text evidence="2">The sequence shown here is derived from an EMBL/GenBank/DDBJ whole genome shotgun (WGS) entry which is preliminary data.</text>
</comment>
<evidence type="ECO:0000313" key="2">
    <source>
        <dbReference type="EMBL" id="TVU37921.1"/>
    </source>
</evidence>
<accession>A0A5J9VQR7</accession>
<dbReference type="EMBL" id="RWGY01000007">
    <property type="protein sequence ID" value="TVU37921.1"/>
    <property type="molecule type" value="Genomic_DNA"/>
</dbReference>
<dbReference type="Gramene" id="TVU37921">
    <property type="protein sequence ID" value="TVU37921"/>
    <property type="gene ID" value="EJB05_11265"/>
</dbReference>
<reference evidence="2 3" key="1">
    <citation type="journal article" date="2019" name="Sci. Rep.">
        <title>A high-quality genome of Eragrostis curvula grass provides insights into Poaceae evolution and supports new strategies to enhance forage quality.</title>
        <authorList>
            <person name="Carballo J."/>
            <person name="Santos B.A.C.M."/>
            <person name="Zappacosta D."/>
            <person name="Garbus I."/>
            <person name="Selva J.P."/>
            <person name="Gallo C.A."/>
            <person name="Diaz A."/>
            <person name="Albertini E."/>
            <person name="Caccamo M."/>
            <person name="Echenique V."/>
        </authorList>
    </citation>
    <scope>NUCLEOTIDE SEQUENCE [LARGE SCALE GENOMIC DNA]</scope>
    <source>
        <strain evidence="3">cv. Victoria</strain>
        <tissue evidence="2">Leaf</tissue>
    </source>
</reference>
<dbReference type="Proteomes" id="UP000324897">
    <property type="component" value="Chromosome 4"/>
</dbReference>
<gene>
    <name evidence="2" type="ORF">EJB05_11265</name>
</gene>
<dbReference type="PANTHER" id="PTHR37256">
    <property type="entry name" value="E1A-BINDING PROTEIN P400-LIKE"/>
    <property type="match status" value="1"/>
</dbReference>
<evidence type="ECO:0000256" key="1">
    <source>
        <dbReference type="SAM" id="MobiDB-lite"/>
    </source>
</evidence>
<proteinExistence type="predicted"/>
<evidence type="ECO:0000313" key="3">
    <source>
        <dbReference type="Proteomes" id="UP000324897"/>
    </source>
</evidence>
<feature type="compositionally biased region" description="Polar residues" evidence="1">
    <location>
        <begin position="56"/>
        <end position="74"/>
    </location>
</feature>
<feature type="non-terminal residue" evidence="2">
    <location>
        <position position="1"/>
    </location>
</feature>
<feature type="compositionally biased region" description="Basic residues" evidence="1">
    <location>
        <begin position="81"/>
        <end position="92"/>
    </location>
</feature>
<feature type="region of interest" description="Disordered" evidence="1">
    <location>
        <begin position="45"/>
        <end position="97"/>
    </location>
</feature>
<organism evidence="2 3">
    <name type="scientific">Eragrostis curvula</name>
    <name type="common">weeping love grass</name>
    <dbReference type="NCBI Taxonomy" id="38414"/>
    <lineage>
        <taxon>Eukaryota</taxon>
        <taxon>Viridiplantae</taxon>
        <taxon>Streptophyta</taxon>
        <taxon>Embryophyta</taxon>
        <taxon>Tracheophyta</taxon>
        <taxon>Spermatophyta</taxon>
        <taxon>Magnoliopsida</taxon>
        <taxon>Liliopsida</taxon>
        <taxon>Poales</taxon>
        <taxon>Poaceae</taxon>
        <taxon>PACMAD clade</taxon>
        <taxon>Chloridoideae</taxon>
        <taxon>Eragrostideae</taxon>
        <taxon>Eragrostidinae</taxon>
        <taxon>Eragrostis</taxon>
    </lineage>
</organism>
<dbReference type="PANTHER" id="PTHR37256:SF4">
    <property type="entry name" value="HYDROXYPROLINE-RICH GLYCOPROTEIN FAMILY PROTEIN"/>
    <property type="match status" value="1"/>
</dbReference>
<dbReference type="AlphaFoldDB" id="A0A5J9VQR7"/>
<keyword evidence="3" id="KW-1185">Reference proteome</keyword>
<dbReference type="OrthoDB" id="692030at2759"/>